<organism evidence="2 3">
    <name type="scientific">Streptococcus zalophi</name>
    <dbReference type="NCBI Taxonomy" id="640031"/>
    <lineage>
        <taxon>Bacteria</taxon>
        <taxon>Bacillati</taxon>
        <taxon>Bacillota</taxon>
        <taxon>Bacilli</taxon>
        <taxon>Lactobacillales</taxon>
        <taxon>Streptococcaceae</taxon>
        <taxon>Streptococcus</taxon>
    </lineage>
</organism>
<name>A0A934UD25_9STRE</name>
<feature type="transmembrane region" description="Helical" evidence="1">
    <location>
        <begin position="339"/>
        <end position="362"/>
    </location>
</feature>
<comment type="caution">
    <text evidence="2">The sequence shown here is derived from an EMBL/GenBank/DDBJ whole genome shotgun (WGS) entry which is preliminary data.</text>
</comment>
<gene>
    <name evidence="2" type="ORF">JHK64_01650</name>
</gene>
<dbReference type="NCBIfam" id="TIGR04370">
    <property type="entry name" value="glyco_rpt_poly"/>
    <property type="match status" value="1"/>
</dbReference>
<feature type="transmembrane region" description="Helical" evidence="1">
    <location>
        <begin position="141"/>
        <end position="158"/>
    </location>
</feature>
<evidence type="ECO:0000256" key="1">
    <source>
        <dbReference type="SAM" id="Phobius"/>
    </source>
</evidence>
<feature type="transmembrane region" description="Helical" evidence="1">
    <location>
        <begin position="103"/>
        <end position="121"/>
    </location>
</feature>
<keyword evidence="1" id="KW-1133">Transmembrane helix</keyword>
<proteinExistence type="predicted"/>
<evidence type="ECO:0000313" key="2">
    <source>
        <dbReference type="EMBL" id="MBJ8349335.1"/>
    </source>
</evidence>
<protein>
    <submittedName>
        <fullName evidence="2">Oligosaccharide repeat unit polymerase</fullName>
    </submittedName>
</protein>
<sequence length="416" mass="48149">MIQIYATILAFFILLMFLFSFYFDDDLLSPSKLFLILEFIRYVPGLFLLEEESSILFTEPLTFKLLIYEIIFIISTLVAIYLFMGKKINNKKVYKDIPMSSIFIFYFIGFLAKIIVFNKLGGVSNIMSNPQLAYQLQSHGFGIYNIFYKFMVIAILALTDKYLHYKKLNYLVILVLMVSFYVFSFLVYTNRTPALILFLILLFIYHFKVRKFKIYDAVNPRVLMVGLLIVFLSFSASQKRVQNSGTIETSRIFDIVRNLSYDGRDMFVYEKFSEEPKLYGRGYLNIIPSVIPGKIDKPPIDDGLYLVNYIRGYNVSINTNSNMLPSRTGSVPFSTPSYLYANFGILGIIVGGFVLGYIYILSYKYMQDYFDSFSISIYFYIIYSFGFSTGKLVPVLITIITTLVLKKIISLKIVIK</sequence>
<keyword evidence="3" id="KW-1185">Reference proteome</keyword>
<accession>A0A934UD25</accession>
<keyword evidence="1" id="KW-0812">Transmembrane</keyword>
<dbReference type="RefSeq" id="WP_199567266.1">
    <property type="nucleotide sequence ID" value="NZ_JAENBP010000002.1"/>
</dbReference>
<feature type="transmembrane region" description="Helical" evidence="1">
    <location>
        <begin position="194"/>
        <end position="209"/>
    </location>
</feature>
<reference evidence="2 3" key="1">
    <citation type="journal article" date="2021" name="Int. J. Syst. Evol. Microbiol.">
        <title>Streptococcus vicugnae sp. nov., isolated from faeces of alpacas (Vicugna pacos) and cattle (Bos taurus), Streptococcus zalophi sp. nov., and Streptococcus pacificus sp. nov., isolated from respiratory tract of California sea lions (Zalophus californianus).</title>
        <authorList>
            <person name="Volokhov D.V."/>
            <person name="Zagorodnyaya T.A."/>
            <person name="Shen Z."/>
            <person name="Blom J."/>
            <person name="Furtak V.A."/>
            <person name="Eisenberg T."/>
            <person name="Fan P."/>
            <person name="Jeong K.C."/>
            <person name="Gao Y."/>
            <person name="Zhang S."/>
            <person name="Amselle M."/>
        </authorList>
    </citation>
    <scope>NUCLEOTIDE SEQUENCE [LARGE SCALE GENOMIC DNA]</scope>
    <source>
        <strain evidence="3">CSL7508-lung</strain>
    </source>
</reference>
<feature type="transmembrane region" description="Helical" evidence="1">
    <location>
        <begin position="170"/>
        <end position="188"/>
    </location>
</feature>
<dbReference type="EMBL" id="JAENBP010000002">
    <property type="protein sequence ID" value="MBJ8349335.1"/>
    <property type="molecule type" value="Genomic_DNA"/>
</dbReference>
<feature type="transmembrane region" description="Helical" evidence="1">
    <location>
        <begin position="369"/>
        <end position="386"/>
    </location>
</feature>
<dbReference type="Proteomes" id="UP000644875">
    <property type="component" value="Unassembled WGS sequence"/>
</dbReference>
<dbReference type="AlphaFoldDB" id="A0A934UD25"/>
<feature type="transmembrane region" description="Helical" evidence="1">
    <location>
        <begin position="5"/>
        <end position="23"/>
    </location>
</feature>
<keyword evidence="1" id="KW-0472">Membrane</keyword>
<feature type="transmembrane region" description="Helical" evidence="1">
    <location>
        <begin position="65"/>
        <end position="83"/>
    </location>
</feature>
<evidence type="ECO:0000313" key="3">
    <source>
        <dbReference type="Proteomes" id="UP000644875"/>
    </source>
</evidence>